<dbReference type="Pfam" id="PF00379">
    <property type="entry name" value="Chitin_bind_4"/>
    <property type="match status" value="2"/>
</dbReference>
<evidence type="ECO:0000313" key="5">
    <source>
        <dbReference type="Proteomes" id="UP000499080"/>
    </source>
</evidence>
<dbReference type="InterPro" id="IPR055469">
    <property type="entry name" value="DUF7041"/>
</dbReference>
<dbReference type="InterPro" id="IPR000618">
    <property type="entry name" value="Insect_cuticle"/>
</dbReference>
<evidence type="ECO:0000256" key="1">
    <source>
        <dbReference type="PROSITE-ProRule" id="PRU00497"/>
    </source>
</evidence>
<evidence type="ECO:0000256" key="2">
    <source>
        <dbReference type="SAM" id="SignalP"/>
    </source>
</evidence>
<dbReference type="AlphaFoldDB" id="A0A4Y2JPG7"/>
<feature type="signal peptide" evidence="2">
    <location>
        <begin position="1"/>
        <end position="19"/>
    </location>
</feature>
<dbReference type="PANTHER" id="PTHR10380:SF235">
    <property type="entry name" value="CUTICULAR PROTEIN 73D, ISOFORM B"/>
    <property type="match status" value="1"/>
</dbReference>
<comment type="caution">
    <text evidence="4">The sequence shown here is derived from an EMBL/GenBank/DDBJ whole genome shotgun (WGS) entry which is preliminary data.</text>
</comment>
<evidence type="ECO:0000259" key="3">
    <source>
        <dbReference type="Pfam" id="PF23055"/>
    </source>
</evidence>
<dbReference type="Pfam" id="PF23055">
    <property type="entry name" value="DUF7041"/>
    <property type="match status" value="1"/>
</dbReference>
<dbReference type="GO" id="GO:0062129">
    <property type="term" value="C:chitin-based extracellular matrix"/>
    <property type="evidence" value="ECO:0007669"/>
    <property type="project" value="TreeGrafter"/>
</dbReference>
<dbReference type="OrthoDB" id="6260718at2759"/>
<sequence>MHFAKVSLLVLAIFSCVVADEEGNNGPRTGAVSSRSRVPYANFRNGIPTVFHESAASNEVSNEATEISGYLNSGTGRNDIPQPYSFDYKATDEEENVHYHQEQADASGTVRGSYGYTDVQGLYRVVDYIADASGFRASIRTNEPGTDGKESPADVQMTAEPPPFGIQDRYSPFGGTGGPRGSYGGSRGGFRGVSGSYGYTDIDGLYRTVSYVADSSGFHVFIITNEPGVDKKESPADVNLIAREPPADTQEKYNEFRGTGVGESVTKFNYVVSHLPPEVASLVRDILMNPDATDPYTHLKTELINRSGESSQQEIRQLLSGEELGTRKPSEFVNF</sequence>
<dbReference type="Proteomes" id="UP000499080">
    <property type="component" value="Unassembled WGS sequence"/>
</dbReference>
<feature type="chain" id="PRO_5021360437" description="DUF7041 domain-containing protein" evidence="2">
    <location>
        <begin position="20"/>
        <end position="335"/>
    </location>
</feature>
<keyword evidence="5" id="KW-1185">Reference proteome</keyword>
<keyword evidence="1" id="KW-0193">Cuticle</keyword>
<dbReference type="InterPro" id="IPR050468">
    <property type="entry name" value="Cuticle_Struct_Prot"/>
</dbReference>
<dbReference type="PANTHER" id="PTHR10380">
    <property type="entry name" value="CUTICLE PROTEIN"/>
    <property type="match status" value="1"/>
</dbReference>
<keyword evidence="2" id="KW-0732">Signal</keyword>
<dbReference type="PROSITE" id="PS51257">
    <property type="entry name" value="PROKAR_LIPOPROTEIN"/>
    <property type="match status" value="1"/>
</dbReference>
<reference evidence="4 5" key="1">
    <citation type="journal article" date="2019" name="Sci. Rep.">
        <title>Orb-weaving spider Araneus ventricosus genome elucidates the spidroin gene catalogue.</title>
        <authorList>
            <person name="Kono N."/>
            <person name="Nakamura H."/>
            <person name="Ohtoshi R."/>
            <person name="Moran D.A.P."/>
            <person name="Shinohara A."/>
            <person name="Yoshida Y."/>
            <person name="Fujiwara M."/>
            <person name="Mori M."/>
            <person name="Tomita M."/>
            <person name="Arakawa K."/>
        </authorList>
    </citation>
    <scope>NUCLEOTIDE SEQUENCE [LARGE SCALE GENOMIC DNA]</scope>
</reference>
<name>A0A4Y2JPG7_ARAVE</name>
<dbReference type="PROSITE" id="PS51155">
    <property type="entry name" value="CHIT_BIND_RR_2"/>
    <property type="match status" value="2"/>
</dbReference>
<organism evidence="4 5">
    <name type="scientific">Araneus ventricosus</name>
    <name type="common">Orbweaver spider</name>
    <name type="synonym">Epeira ventricosa</name>
    <dbReference type="NCBI Taxonomy" id="182803"/>
    <lineage>
        <taxon>Eukaryota</taxon>
        <taxon>Metazoa</taxon>
        <taxon>Ecdysozoa</taxon>
        <taxon>Arthropoda</taxon>
        <taxon>Chelicerata</taxon>
        <taxon>Arachnida</taxon>
        <taxon>Araneae</taxon>
        <taxon>Araneomorphae</taxon>
        <taxon>Entelegynae</taxon>
        <taxon>Araneoidea</taxon>
        <taxon>Araneidae</taxon>
        <taxon>Araneus</taxon>
    </lineage>
</organism>
<evidence type="ECO:0000313" key="4">
    <source>
        <dbReference type="EMBL" id="GBM91705.1"/>
    </source>
</evidence>
<accession>A0A4Y2JPG7</accession>
<protein>
    <recommendedName>
        <fullName evidence="3">DUF7041 domain-containing protein</fullName>
    </recommendedName>
</protein>
<gene>
    <name evidence="4" type="ORF">AVEN_14911_1</name>
</gene>
<dbReference type="GO" id="GO:0008010">
    <property type="term" value="F:structural constituent of chitin-based larval cuticle"/>
    <property type="evidence" value="ECO:0007669"/>
    <property type="project" value="TreeGrafter"/>
</dbReference>
<proteinExistence type="predicted"/>
<dbReference type="EMBL" id="BGPR01003727">
    <property type="protein sequence ID" value="GBM91705.1"/>
    <property type="molecule type" value="Genomic_DNA"/>
</dbReference>
<feature type="domain" description="DUF7041" evidence="3">
    <location>
        <begin position="256"/>
        <end position="319"/>
    </location>
</feature>